<dbReference type="InterPro" id="IPR001680">
    <property type="entry name" value="WD40_rpt"/>
</dbReference>
<evidence type="ECO:0000256" key="2">
    <source>
        <dbReference type="ARBA" id="ARBA00022737"/>
    </source>
</evidence>
<dbReference type="CDD" id="cd00200">
    <property type="entry name" value="WD40"/>
    <property type="match status" value="1"/>
</dbReference>
<dbReference type="Proteomes" id="UP000298030">
    <property type="component" value="Unassembled WGS sequence"/>
</dbReference>
<dbReference type="Gene3D" id="2.130.10.10">
    <property type="entry name" value="YVTN repeat-like/Quinoprotein amine dehydrogenase"/>
    <property type="match status" value="2"/>
</dbReference>
<dbReference type="PROSITE" id="PS50294">
    <property type="entry name" value="WD_REPEATS_REGION"/>
    <property type="match status" value="6"/>
</dbReference>
<feature type="region of interest" description="Disordered" evidence="4">
    <location>
        <begin position="276"/>
        <end position="303"/>
    </location>
</feature>
<dbReference type="STRING" id="71717.A0A4Y7SN61"/>
<feature type="repeat" description="WD" evidence="3">
    <location>
        <begin position="383"/>
        <end position="416"/>
    </location>
</feature>
<dbReference type="InterPro" id="IPR020472">
    <property type="entry name" value="WD40_PAC1"/>
</dbReference>
<evidence type="ECO:0000256" key="4">
    <source>
        <dbReference type="SAM" id="MobiDB-lite"/>
    </source>
</evidence>
<keyword evidence="6" id="KW-1185">Reference proteome</keyword>
<sequence>MTSRFTQHPTPGFLNLAPGRGRAQDPDQVSELVDTLLKLKVDSCQTIENVQSPAGQSTGGVIPFPGMMDLVNAPPELKKEGSDWWALYNPRKVVSAVGVVREPVDVSLVHKLVHESVVCCVKFSADGKYLATGSNRSTQIYDTQSGQKVCTLVDEDVVTGKQGDLYIRSVCFSPCGRWLATGAEDKVVRIWDLAKRKIRSVFDGHRQEIYALEFSLDGRLLVSGSGDKTARVWDVTVVLGGSHPDNGSSSSSVVGDQTQPTVLTVEDSLADEMPELDVDGDEDVDMEGVGKKESGEGEGDSWEAMDVEGAGGRQGEVGAPERLADPGITSIAVSPDGRYVAAGSLDSVIRLWDLRPRSISELPSSSVLPSSSSPVSPKLIERLKGHQDSVYSVSFSRDGRFLVSASLDKGVRVWDVGHLGIVPAPGSPQQLEEAGMSVVPPSPTTRRSLKTRCIAQFVRHRDFVLSVAVSHDGKWVVSGSKDRGVMWWELGAAGETGGDEKGGEREGLGGGKDREAVCVLQGHKNSVISIDLSPVGNMLATGSGDWQARIWTYKTE</sequence>
<proteinExistence type="predicted"/>
<dbReference type="AlphaFoldDB" id="A0A4Y7SN61"/>
<keyword evidence="1 3" id="KW-0853">WD repeat</keyword>
<feature type="repeat" description="WD" evidence="3">
    <location>
        <begin position="520"/>
        <end position="556"/>
    </location>
</feature>
<gene>
    <name evidence="5" type="ORF">FA13DRAFT_1416206</name>
</gene>
<dbReference type="OrthoDB" id="17410at2759"/>
<dbReference type="PANTHER" id="PTHR44129">
    <property type="entry name" value="WD REPEAT-CONTAINING PROTEIN POP1"/>
    <property type="match status" value="1"/>
</dbReference>
<accession>A0A4Y7SN61</accession>
<dbReference type="SUPFAM" id="SSF50978">
    <property type="entry name" value="WD40 repeat-like"/>
    <property type="match status" value="1"/>
</dbReference>
<evidence type="ECO:0000313" key="5">
    <source>
        <dbReference type="EMBL" id="TEB23317.1"/>
    </source>
</evidence>
<dbReference type="PROSITE" id="PS00678">
    <property type="entry name" value="WD_REPEATS_1"/>
    <property type="match status" value="4"/>
</dbReference>
<name>A0A4Y7SN61_COPMI</name>
<evidence type="ECO:0000256" key="3">
    <source>
        <dbReference type="PROSITE-ProRule" id="PRU00221"/>
    </source>
</evidence>
<evidence type="ECO:0000313" key="6">
    <source>
        <dbReference type="Proteomes" id="UP000298030"/>
    </source>
</evidence>
<feature type="repeat" description="WD" evidence="3">
    <location>
        <begin position="167"/>
        <end position="201"/>
    </location>
</feature>
<dbReference type="SMART" id="SM00320">
    <property type="entry name" value="WD40"/>
    <property type="match status" value="7"/>
</dbReference>
<dbReference type="EMBL" id="QPFP01000079">
    <property type="protein sequence ID" value="TEB23317.1"/>
    <property type="molecule type" value="Genomic_DNA"/>
</dbReference>
<comment type="caution">
    <text evidence="5">The sequence shown here is derived from an EMBL/GenBank/DDBJ whole genome shotgun (WGS) entry which is preliminary data.</text>
</comment>
<dbReference type="InterPro" id="IPR015943">
    <property type="entry name" value="WD40/YVTN_repeat-like_dom_sf"/>
</dbReference>
<feature type="region of interest" description="Disordered" evidence="4">
    <location>
        <begin position="1"/>
        <end position="25"/>
    </location>
</feature>
<keyword evidence="2" id="KW-0677">Repeat</keyword>
<feature type="repeat" description="WD" evidence="3">
    <location>
        <begin position="328"/>
        <end position="355"/>
    </location>
</feature>
<dbReference type="InterPro" id="IPR050349">
    <property type="entry name" value="WD_LIS1/nudF_dynein_reg"/>
</dbReference>
<dbReference type="InterPro" id="IPR019775">
    <property type="entry name" value="WD40_repeat_CS"/>
</dbReference>
<dbReference type="InterPro" id="IPR036322">
    <property type="entry name" value="WD40_repeat_dom_sf"/>
</dbReference>
<feature type="repeat" description="WD" evidence="3">
    <location>
        <begin position="457"/>
        <end position="490"/>
    </location>
</feature>
<dbReference type="PROSITE" id="PS50082">
    <property type="entry name" value="WD_REPEATS_2"/>
    <property type="match status" value="6"/>
</dbReference>
<feature type="compositionally biased region" description="Acidic residues" evidence="4">
    <location>
        <begin position="276"/>
        <end position="286"/>
    </location>
</feature>
<feature type="repeat" description="WD" evidence="3">
    <location>
        <begin position="202"/>
        <end position="235"/>
    </location>
</feature>
<dbReference type="Pfam" id="PF00400">
    <property type="entry name" value="WD40"/>
    <property type="match status" value="7"/>
</dbReference>
<protein>
    <submittedName>
        <fullName evidence="5">WD40 repeat-like protein</fullName>
    </submittedName>
</protein>
<reference evidence="5 6" key="1">
    <citation type="journal article" date="2019" name="Nat. Ecol. Evol.">
        <title>Megaphylogeny resolves global patterns of mushroom evolution.</title>
        <authorList>
            <person name="Varga T."/>
            <person name="Krizsan K."/>
            <person name="Foldi C."/>
            <person name="Dima B."/>
            <person name="Sanchez-Garcia M."/>
            <person name="Sanchez-Ramirez S."/>
            <person name="Szollosi G.J."/>
            <person name="Szarkandi J.G."/>
            <person name="Papp V."/>
            <person name="Albert L."/>
            <person name="Andreopoulos W."/>
            <person name="Angelini C."/>
            <person name="Antonin V."/>
            <person name="Barry K.W."/>
            <person name="Bougher N.L."/>
            <person name="Buchanan P."/>
            <person name="Buyck B."/>
            <person name="Bense V."/>
            <person name="Catcheside P."/>
            <person name="Chovatia M."/>
            <person name="Cooper J."/>
            <person name="Damon W."/>
            <person name="Desjardin D."/>
            <person name="Finy P."/>
            <person name="Geml J."/>
            <person name="Haridas S."/>
            <person name="Hughes K."/>
            <person name="Justo A."/>
            <person name="Karasinski D."/>
            <person name="Kautmanova I."/>
            <person name="Kiss B."/>
            <person name="Kocsube S."/>
            <person name="Kotiranta H."/>
            <person name="LaButti K.M."/>
            <person name="Lechner B.E."/>
            <person name="Liimatainen K."/>
            <person name="Lipzen A."/>
            <person name="Lukacs Z."/>
            <person name="Mihaltcheva S."/>
            <person name="Morgado L.N."/>
            <person name="Niskanen T."/>
            <person name="Noordeloos M.E."/>
            <person name="Ohm R.A."/>
            <person name="Ortiz-Santana B."/>
            <person name="Ovrebo C."/>
            <person name="Racz N."/>
            <person name="Riley R."/>
            <person name="Savchenko A."/>
            <person name="Shiryaev A."/>
            <person name="Soop K."/>
            <person name="Spirin V."/>
            <person name="Szebenyi C."/>
            <person name="Tomsovsky M."/>
            <person name="Tulloss R.E."/>
            <person name="Uehling J."/>
            <person name="Grigoriev I.V."/>
            <person name="Vagvolgyi C."/>
            <person name="Papp T."/>
            <person name="Martin F.M."/>
            <person name="Miettinen O."/>
            <person name="Hibbett D.S."/>
            <person name="Nagy L.G."/>
        </authorList>
    </citation>
    <scope>NUCLEOTIDE SEQUENCE [LARGE SCALE GENOMIC DNA]</scope>
    <source>
        <strain evidence="5 6">FP101781</strain>
    </source>
</reference>
<dbReference type="PRINTS" id="PR00320">
    <property type="entry name" value="GPROTEINBRPT"/>
</dbReference>
<organism evidence="5 6">
    <name type="scientific">Coprinellus micaceus</name>
    <name type="common">Glistening ink-cap mushroom</name>
    <name type="synonym">Coprinus micaceus</name>
    <dbReference type="NCBI Taxonomy" id="71717"/>
    <lineage>
        <taxon>Eukaryota</taxon>
        <taxon>Fungi</taxon>
        <taxon>Dikarya</taxon>
        <taxon>Basidiomycota</taxon>
        <taxon>Agaricomycotina</taxon>
        <taxon>Agaricomycetes</taxon>
        <taxon>Agaricomycetidae</taxon>
        <taxon>Agaricales</taxon>
        <taxon>Agaricineae</taxon>
        <taxon>Psathyrellaceae</taxon>
        <taxon>Coprinellus</taxon>
    </lineage>
</organism>
<evidence type="ECO:0000256" key="1">
    <source>
        <dbReference type="ARBA" id="ARBA00022574"/>
    </source>
</evidence>